<feature type="transmembrane region" description="Helical" evidence="14">
    <location>
        <begin position="32"/>
        <end position="58"/>
    </location>
</feature>
<evidence type="ECO:0000256" key="4">
    <source>
        <dbReference type="ARBA" id="ARBA00022553"/>
    </source>
</evidence>
<evidence type="ECO:0000313" key="18">
    <source>
        <dbReference type="Proteomes" id="UP000198346"/>
    </source>
</evidence>
<organism evidence="17 18">
    <name type="scientific">Amphiplicatus metriothermophilus</name>
    <dbReference type="NCBI Taxonomy" id="1519374"/>
    <lineage>
        <taxon>Bacteria</taxon>
        <taxon>Pseudomonadati</taxon>
        <taxon>Pseudomonadota</taxon>
        <taxon>Alphaproteobacteria</taxon>
        <taxon>Parvularculales</taxon>
        <taxon>Parvularculaceae</taxon>
        <taxon>Amphiplicatus</taxon>
    </lineage>
</organism>
<keyword evidence="10 14" id="KW-1133">Transmembrane helix</keyword>
<evidence type="ECO:0000256" key="9">
    <source>
        <dbReference type="ARBA" id="ARBA00022840"/>
    </source>
</evidence>
<evidence type="ECO:0000256" key="2">
    <source>
        <dbReference type="ARBA" id="ARBA00004370"/>
    </source>
</evidence>
<evidence type="ECO:0000259" key="15">
    <source>
        <dbReference type="PROSITE" id="PS50109"/>
    </source>
</evidence>
<dbReference type="InterPro" id="IPR011006">
    <property type="entry name" value="CheY-like_superfamily"/>
</dbReference>
<evidence type="ECO:0000256" key="7">
    <source>
        <dbReference type="ARBA" id="ARBA00022741"/>
    </source>
</evidence>
<sequence length="601" mass="63936">MTTPDAIALAYRETGEIAAREYPLRMAVNAGVATLVALFGYPLFAIVWWLAIGTAAALQFLAYRRYFRAPRASLSRRATLGFAALNVLNSAIFLAPAWIVVELDSAAGYFGAACLFAGALIHVTVHNANTFLIFASTAGPIVIAFIAMSALLSYRTHDLLPLLTVGVFMWALVASYLGRRKNISTLNEMTAAALKGRAAAQQASKAKSQFLAKMSHEFRTPLNGVLGMAQALRDTELNPAQRTQVETIIHSGDSLLSLLNEVLDYSQIESGELILEPRETDLAALVRNSAALHRDAAARKNVTLSLDVEQLEEPRLLLDAPRLVQCLNNLISNAVKFTDSGAVLIKAASRRCEDRADTAKVSLMVSDTGVGMSDEERARVFAAFEQGDNSITRRHGGAGLGLAVSLGIVRAMDGTLAVDSKPGAGTAFTLRFDAPICAGAGSPAVRRAPADSPAADAPETTRGEAPLSGARVLLVEDNIVNRQVVGALLRPLNVDVTEAENGAEALQRLAAERFDIVLMDLHMPVMDGLTATREIRHSGAAWASVPVIAITAAASEEDRRACFAAGINDFLPKPVKADLLASSIGRFLRAATGPERPAFAG</sequence>
<dbReference type="SUPFAM" id="SSF52172">
    <property type="entry name" value="CheY-like"/>
    <property type="match status" value="1"/>
</dbReference>
<evidence type="ECO:0000256" key="11">
    <source>
        <dbReference type="ARBA" id="ARBA00023136"/>
    </source>
</evidence>
<protein>
    <recommendedName>
        <fullName evidence="3">histidine kinase</fullName>
        <ecNumber evidence="3">2.7.13.3</ecNumber>
    </recommendedName>
</protein>
<feature type="modified residue" description="4-aspartylphosphate" evidence="12">
    <location>
        <position position="520"/>
    </location>
</feature>
<dbReference type="CDD" id="cd16922">
    <property type="entry name" value="HATPase_EvgS-ArcB-TorS-like"/>
    <property type="match status" value="1"/>
</dbReference>
<dbReference type="InterPro" id="IPR036097">
    <property type="entry name" value="HisK_dim/P_sf"/>
</dbReference>
<feature type="transmembrane region" description="Helical" evidence="14">
    <location>
        <begin position="79"/>
        <end position="100"/>
    </location>
</feature>
<comment type="catalytic activity">
    <reaction evidence="1">
        <text>ATP + protein L-histidine = ADP + protein N-phospho-L-histidine.</text>
        <dbReference type="EC" id="2.7.13.3"/>
    </reaction>
</comment>
<feature type="compositionally biased region" description="Low complexity" evidence="13">
    <location>
        <begin position="443"/>
        <end position="458"/>
    </location>
</feature>
<dbReference type="SMART" id="SM00387">
    <property type="entry name" value="HATPase_c"/>
    <property type="match status" value="1"/>
</dbReference>
<dbReference type="Proteomes" id="UP000198346">
    <property type="component" value="Unassembled WGS sequence"/>
</dbReference>
<evidence type="ECO:0000256" key="5">
    <source>
        <dbReference type="ARBA" id="ARBA00022679"/>
    </source>
</evidence>
<evidence type="ECO:0000256" key="10">
    <source>
        <dbReference type="ARBA" id="ARBA00022989"/>
    </source>
</evidence>
<evidence type="ECO:0000313" key="17">
    <source>
        <dbReference type="EMBL" id="SNT72035.1"/>
    </source>
</evidence>
<feature type="domain" description="Response regulatory" evidence="16">
    <location>
        <begin position="471"/>
        <end position="588"/>
    </location>
</feature>
<dbReference type="Pfam" id="PF00072">
    <property type="entry name" value="Response_reg"/>
    <property type="match status" value="1"/>
</dbReference>
<dbReference type="RefSeq" id="WP_089411569.1">
    <property type="nucleotide sequence ID" value="NZ_FZQA01000002.1"/>
</dbReference>
<dbReference type="FunFam" id="1.10.287.130:FF:000004">
    <property type="entry name" value="Ethylene receptor 1"/>
    <property type="match status" value="1"/>
</dbReference>
<dbReference type="PRINTS" id="PR00344">
    <property type="entry name" value="BCTRLSENSOR"/>
</dbReference>
<dbReference type="EC" id="2.7.13.3" evidence="3"/>
<dbReference type="InterPro" id="IPR005467">
    <property type="entry name" value="His_kinase_dom"/>
</dbReference>
<evidence type="ECO:0000256" key="12">
    <source>
        <dbReference type="PROSITE-ProRule" id="PRU00169"/>
    </source>
</evidence>
<dbReference type="Gene3D" id="1.10.287.130">
    <property type="match status" value="1"/>
</dbReference>
<keyword evidence="5" id="KW-0808">Transferase</keyword>
<dbReference type="PROSITE" id="PS50110">
    <property type="entry name" value="RESPONSE_REGULATORY"/>
    <property type="match status" value="1"/>
</dbReference>
<feature type="region of interest" description="Disordered" evidence="13">
    <location>
        <begin position="443"/>
        <end position="463"/>
    </location>
</feature>
<keyword evidence="6 14" id="KW-0812">Transmembrane</keyword>
<dbReference type="OrthoDB" id="9801651at2"/>
<evidence type="ECO:0000256" key="14">
    <source>
        <dbReference type="SAM" id="Phobius"/>
    </source>
</evidence>
<dbReference type="GO" id="GO:0000155">
    <property type="term" value="F:phosphorelay sensor kinase activity"/>
    <property type="evidence" value="ECO:0007669"/>
    <property type="project" value="InterPro"/>
</dbReference>
<feature type="transmembrane region" description="Helical" evidence="14">
    <location>
        <begin position="106"/>
        <end position="125"/>
    </location>
</feature>
<dbReference type="CDD" id="cd17546">
    <property type="entry name" value="REC_hyHK_CKI1_RcsC-like"/>
    <property type="match status" value="1"/>
</dbReference>
<comment type="subcellular location">
    <subcellularLocation>
        <location evidence="2">Membrane</location>
    </subcellularLocation>
</comment>
<dbReference type="Gene3D" id="3.40.50.2300">
    <property type="match status" value="1"/>
</dbReference>
<feature type="domain" description="Histidine kinase" evidence="15">
    <location>
        <begin position="213"/>
        <end position="436"/>
    </location>
</feature>
<dbReference type="CDD" id="cd00082">
    <property type="entry name" value="HisKA"/>
    <property type="match status" value="1"/>
</dbReference>
<dbReference type="PANTHER" id="PTHR43047">
    <property type="entry name" value="TWO-COMPONENT HISTIDINE PROTEIN KINASE"/>
    <property type="match status" value="1"/>
</dbReference>
<accession>A0A239PP40</accession>
<dbReference type="InterPro" id="IPR003594">
    <property type="entry name" value="HATPase_dom"/>
</dbReference>
<evidence type="ECO:0000256" key="1">
    <source>
        <dbReference type="ARBA" id="ARBA00000085"/>
    </source>
</evidence>
<keyword evidence="8 17" id="KW-0418">Kinase</keyword>
<dbReference type="SMART" id="SM00388">
    <property type="entry name" value="HisKA"/>
    <property type="match status" value="1"/>
</dbReference>
<keyword evidence="11 14" id="KW-0472">Membrane</keyword>
<dbReference type="InterPro" id="IPR004358">
    <property type="entry name" value="Sig_transdc_His_kin-like_C"/>
</dbReference>
<evidence type="ECO:0000256" key="3">
    <source>
        <dbReference type="ARBA" id="ARBA00012438"/>
    </source>
</evidence>
<feature type="transmembrane region" description="Helical" evidence="14">
    <location>
        <begin position="159"/>
        <end position="177"/>
    </location>
</feature>
<reference evidence="17 18" key="1">
    <citation type="submission" date="2017-07" db="EMBL/GenBank/DDBJ databases">
        <authorList>
            <person name="Sun Z.S."/>
            <person name="Albrecht U."/>
            <person name="Echele G."/>
            <person name="Lee C.C."/>
        </authorList>
    </citation>
    <scope>NUCLEOTIDE SEQUENCE [LARGE SCALE GENOMIC DNA]</scope>
    <source>
        <strain evidence="17 18">CGMCC 1.12710</strain>
    </source>
</reference>
<dbReference type="AlphaFoldDB" id="A0A239PP40"/>
<dbReference type="Pfam" id="PF02518">
    <property type="entry name" value="HATPase_c"/>
    <property type="match status" value="1"/>
</dbReference>
<dbReference type="PROSITE" id="PS50109">
    <property type="entry name" value="HIS_KIN"/>
    <property type="match status" value="1"/>
</dbReference>
<evidence type="ECO:0000256" key="6">
    <source>
        <dbReference type="ARBA" id="ARBA00022692"/>
    </source>
</evidence>
<evidence type="ECO:0000256" key="8">
    <source>
        <dbReference type="ARBA" id="ARBA00022777"/>
    </source>
</evidence>
<name>A0A239PP40_9PROT</name>
<feature type="transmembrane region" description="Helical" evidence="14">
    <location>
        <begin position="132"/>
        <end position="153"/>
    </location>
</feature>
<keyword evidence="9" id="KW-0067">ATP-binding</keyword>
<gene>
    <name evidence="17" type="ORF">SAMN06297382_1061</name>
</gene>
<dbReference type="SUPFAM" id="SSF55874">
    <property type="entry name" value="ATPase domain of HSP90 chaperone/DNA topoisomerase II/histidine kinase"/>
    <property type="match status" value="1"/>
</dbReference>
<dbReference type="GO" id="GO:0005524">
    <property type="term" value="F:ATP binding"/>
    <property type="evidence" value="ECO:0007669"/>
    <property type="project" value="UniProtKB-KW"/>
</dbReference>
<dbReference type="EMBL" id="FZQA01000002">
    <property type="protein sequence ID" value="SNT72035.1"/>
    <property type="molecule type" value="Genomic_DNA"/>
</dbReference>
<proteinExistence type="predicted"/>
<keyword evidence="18" id="KW-1185">Reference proteome</keyword>
<evidence type="ECO:0000256" key="13">
    <source>
        <dbReference type="SAM" id="MobiDB-lite"/>
    </source>
</evidence>
<dbReference type="SUPFAM" id="SSF47384">
    <property type="entry name" value="Homodimeric domain of signal transducing histidine kinase"/>
    <property type="match status" value="1"/>
</dbReference>
<dbReference type="Pfam" id="PF00512">
    <property type="entry name" value="HisKA"/>
    <property type="match status" value="1"/>
</dbReference>
<dbReference type="SMART" id="SM00448">
    <property type="entry name" value="REC"/>
    <property type="match status" value="1"/>
</dbReference>
<keyword evidence="4 12" id="KW-0597">Phosphoprotein</keyword>
<dbReference type="InterPro" id="IPR003661">
    <property type="entry name" value="HisK_dim/P_dom"/>
</dbReference>
<dbReference type="GO" id="GO:0016020">
    <property type="term" value="C:membrane"/>
    <property type="evidence" value="ECO:0007669"/>
    <property type="project" value="UniProtKB-SubCell"/>
</dbReference>
<evidence type="ECO:0000259" key="16">
    <source>
        <dbReference type="PROSITE" id="PS50110"/>
    </source>
</evidence>
<dbReference type="InterPro" id="IPR001789">
    <property type="entry name" value="Sig_transdc_resp-reg_receiver"/>
</dbReference>
<dbReference type="Gene3D" id="3.30.565.10">
    <property type="entry name" value="Histidine kinase-like ATPase, C-terminal domain"/>
    <property type="match status" value="1"/>
</dbReference>
<dbReference type="InterPro" id="IPR036890">
    <property type="entry name" value="HATPase_C_sf"/>
</dbReference>
<keyword evidence="7" id="KW-0547">Nucleotide-binding</keyword>